<comment type="subcellular location">
    <subcellularLocation>
        <location evidence="1 13">Cytoplasm</location>
    </subcellularLocation>
</comment>
<protein>
    <recommendedName>
        <fullName evidence="12 13">Transcription-repair-coupling factor</fullName>
        <shortName evidence="13">TRCF</shortName>
        <ecNumber evidence="13">3.6.4.-</ecNumber>
    </recommendedName>
</protein>
<dbReference type="EMBL" id="PIPQ01000001">
    <property type="protein sequence ID" value="RUO44398.1"/>
    <property type="molecule type" value="Genomic_DNA"/>
</dbReference>
<dbReference type="Gene3D" id="3.90.1150.50">
    <property type="entry name" value="Transcription-repair-coupling factor, D7 domain"/>
    <property type="match status" value="1"/>
</dbReference>
<dbReference type="InterPro" id="IPR004576">
    <property type="entry name" value="Mfd"/>
</dbReference>
<dbReference type="InterPro" id="IPR001650">
    <property type="entry name" value="Helicase_C-like"/>
</dbReference>
<evidence type="ECO:0000256" key="8">
    <source>
        <dbReference type="ARBA" id="ARBA00023125"/>
    </source>
</evidence>
<dbReference type="InterPro" id="IPR005118">
    <property type="entry name" value="TRCF_C"/>
</dbReference>
<dbReference type="PANTHER" id="PTHR47964:SF1">
    <property type="entry name" value="ATP-DEPENDENT DNA HELICASE HOMOLOG RECG, CHLOROPLASTIC"/>
    <property type="match status" value="1"/>
</dbReference>
<gene>
    <name evidence="13" type="primary">mfd</name>
    <name evidence="16" type="ORF">CWE15_04280</name>
</gene>
<dbReference type="NCBIfam" id="NF007966">
    <property type="entry name" value="PRK10689.1"/>
    <property type="match status" value="1"/>
</dbReference>
<reference evidence="16 17" key="1">
    <citation type="journal article" date="2011" name="Front. Microbiol.">
        <title>Genomic signatures of strain selection and enhancement in Bacillus atrophaeus var. globigii, a historical biowarfare simulant.</title>
        <authorList>
            <person name="Gibbons H.S."/>
            <person name="Broomall S.M."/>
            <person name="McNew L.A."/>
            <person name="Daligault H."/>
            <person name="Chapman C."/>
            <person name="Bruce D."/>
            <person name="Karavis M."/>
            <person name="Krepps M."/>
            <person name="McGregor P.A."/>
            <person name="Hong C."/>
            <person name="Park K.H."/>
            <person name="Akmal A."/>
            <person name="Feldman A."/>
            <person name="Lin J.S."/>
            <person name="Chang W.E."/>
            <person name="Higgs B.W."/>
            <person name="Demirev P."/>
            <person name="Lindquist J."/>
            <person name="Liem A."/>
            <person name="Fochler E."/>
            <person name="Read T.D."/>
            <person name="Tapia R."/>
            <person name="Johnson S."/>
            <person name="Bishop-Lilly K.A."/>
            <person name="Detter C."/>
            <person name="Han C."/>
            <person name="Sozhamannan S."/>
            <person name="Rosenzweig C.N."/>
            <person name="Skowronski E.W."/>
        </authorList>
    </citation>
    <scope>NUCLEOTIDE SEQUENCE [LARGE SCALE GENOMIC DNA]</scope>
    <source>
        <strain evidence="16 17">AIT1</strain>
    </source>
</reference>
<evidence type="ECO:0000259" key="14">
    <source>
        <dbReference type="PROSITE" id="PS51192"/>
    </source>
</evidence>
<evidence type="ECO:0000256" key="1">
    <source>
        <dbReference type="ARBA" id="ARBA00004496"/>
    </source>
</evidence>
<dbReference type="Pfam" id="PF03461">
    <property type="entry name" value="TRCF"/>
    <property type="match status" value="1"/>
</dbReference>
<dbReference type="CDD" id="cd17991">
    <property type="entry name" value="DEXHc_TRCF"/>
    <property type="match status" value="1"/>
</dbReference>
<keyword evidence="17" id="KW-1185">Reference proteome</keyword>
<organism evidence="16 17">
    <name type="scientific">Aliidiomarina taiwanensis</name>
    <dbReference type="NCBI Taxonomy" id="946228"/>
    <lineage>
        <taxon>Bacteria</taxon>
        <taxon>Pseudomonadati</taxon>
        <taxon>Pseudomonadota</taxon>
        <taxon>Gammaproteobacteria</taxon>
        <taxon>Alteromonadales</taxon>
        <taxon>Idiomarinaceae</taxon>
        <taxon>Aliidiomarina</taxon>
    </lineage>
</organism>
<dbReference type="Pfam" id="PF17757">
    <property type="entry name" value="UvrB_inter"/>
    <property type="match status" value="1"/>
</dbReference>
<feature type="domain" description="Helicase ATP-binding" evidence="14">
    <location>
        <begin position="637"/>
        <end position="798"/>
    </location>
</feature>
<dbReference type="Gene3D" id="3.40.50.300">
    <property type="entry name" value="P-loop containing nucleotide triphosphate hydrolases"/>
    <property type="match status" value="2"/>
</dbReference>
<evidence type="ECO:0000256" key="10">
    <source>
        <dbReference type="ARBA" id="ARBA00061104"/>
    </source>
</evidence>
<dbReference type="HAMAP" id="MF_00969">
    <property type="entry name" value="TRCF"/>
    <property type="match status" value="1"/>
</dbReference>
<dbReference type="GO" id="GO:0003684">
    <property type="term" value="F:damaged DNA binding"/>
    <property type="evidence" value="ECO:0007669"/>
    <property type="project" value="InterPro"/>
</dbReference>
<dbReference type="NCBIfam" id="TIGR00580">
    <property type="entry name" value="mfd"/>
    <property type="match status" value="1"/>
</dbReference>
<evidence type="ECO:0000256" key="13">
    <source>
        <dbReference type="HAMAP-Rule" id="MF_00969"/>
    </source>
</evidence>
<dbReference type="Pfam" id="PF00271">
    <property type="entry name" value="Helicase_C"/>
    <property type="match status" value="1"/>
</dbReference>
<dbReference type="OrthoDB" id="9804325at2"/>
<dbReference type="GO" id="GO:0003678">
    <property type="term" value="F:DNA helicase activity"/>
    <property type="evidence" value="ECO:0007669"/>
    <property type="project" value="TreeGrafter"/>
</dbReference>
<name>A0A432XAF7_9GAMM</name>
<accession>A0A432XAF7</accession>
<evidence type="ECO:0000259" key="15">
    <source>
        <dbReference type="PROSITE" id="PS51194"/>
    </source>
</evidence>
<dbReference type="SUPFAM" id="SSF52540">
    <property type="entry name" value="P-loop containing nucleoside triphosphate hydrolases"/>
    <property type="match status" value="4"/>
</dbReference>
<dbReference type="GO" id="GO:0016787">
    <property type="term" value="F:hydrolase activity"/>
    <property type="evidence" value="ECO:0007669"/>
    <property type="project" value="UniProtKB-KW"/>
</dbReference>
<dbReference type="Pfam" id="PF02559">
    <property type="entry name" value="CarD_TRCF_RID"/>
    <property type="match status" value="1"/>
</dbReference>
<dbReference type="FunFam" id="3.40.50.300:FF:000300">
    <property type="entry name" value="Transcription-repair-coupling factor"/>
    <property type="match status" value="1"/>
</dbReference>
<evidence type="ECO:0000313" key="16">
    <source>
        <dbReference type="EMBL" id="RUO44398.1"/>
    </source>
</evidence>
<dbReference type="SUPFAM" id="SSF143517">
    <property type="entry name" value="TRCF domain-like"/>
    <property type="match status" value="1"/>
</dbReference>
<evidence type="ECO:0000256" key="6">
    <source>
        <dbReference type="ARBA" id="ARBA00022806"/>
    </source>
</evidence>
<dbReference type="PANTHER" id="PTHR47964">
    <property type="entry name" value="ATP-DEPENDENT DNA HELICASE HOMOLOG RECG, CHLOROPLASTIC"/>
    <property type="match status" value="1"/>
</dbReference>
<evidence type="ECO:0000256" key="5">
    <source>
        <dbReference type="ARBA" id="ARBA00022801"/>
    </source>
</evidence>
<feature type="domain" description="Helicase C-terminal" evidence="15">
    <location>
        <begin position="819"/>
        <end position="973"/>
    </location>
</feature>
<evidence type="ECO:0000256" key="4">
    <source>
        <dbReference type="ARBA" id="ARBA00022763"/>
    </source>
</evidence>
<dbReference type="InterPro" id="IPR037235">
    <property type="entry name" value="TRCF-like_C_D7"/>
</dbReference>
<evidence type="ECO:0000256" key="7">
    <source>
        <dbReference type="ARBA" id="ARBA00022840"/>
    </source>
</evidence>
<dbReference type="Gene3D" id="3.30.2060.10">
    <property type="entry name" value="Penicillin-binding protein 1b domain"/>
    <property type="match status" value="1"/>
</dbReference>
<keyword evidence="9 13" id="KW-0234">DNA repair</keyword>
<dbReference type="GO" id="GO:0005524">
    <property type="term" value="F:ATP binding"/>
    <property type="evidence" value="ECO:0007669"/>
    <property type="project" value="UniProtKB-UniRule"/>
</dbReference>
<proteinExistence type="inferred from homology"/>
<dbReference type="SMART" id="SM00490">
    <property type="entry name" value="HELICc"/>
    <property type="match status" value="1"/>
</dbReference>
<evidence type="ECO:0000256" key="9">
    <source>
        <dbReference type="ARBA" id="ARBA00023204"/>
    </source>
</evidence>
<dbReference type="Pfam" id="PF00270">
    <property type="entry name" value="DEAD"/>
    <property type="match status" value="1"/>
</dbReference>
<evidence type="ECO:0000256" key="2">
    <source>
        <dbReference type="ARBA" id="ARBA00022490"/>
    </source>
</evidence>
<comment type="caution">
    <text evidence="16">The sequence shown here is derived from an EMBL/GenBank/DDBJ whole genome shotgun (WGS) entry which is preliminary data.</text>
</comment>
<comment type="similarity">
    <text evidence="11 13">In the C-terminal section; belongs to the helicase family. RecG subfamily.</text>
</comment>
<keyword evidence="8 13" id="KW-0238">DNA-binding</keyword>
<evidence type="ECO:0000256" key="12">
    <source>
        <dbReference type="ARBA" id="ARBA00070128"/>
    </source>
</evidence>
<dbReference type="InterPro" id="IPR047112">
    <property type="entry name" value="RecG/Mfd"/>
</dbReference>
<comment type="function">
    <text evidence="13">Couples transcription and DNA repair by recognizing RNA polymerase (RNAP) stalled at DNA lesions. Mediates ATP-dependent release of RNAP and its truncated transcript from the DNA, and recruitment of nucleotide excision repair machinery to the damaged site.</text>
</comment>
<dbReference type="InterPro" id="IPR036101">
    <property type="entry name" value="CarD-like/TRCF_RID_sf"/>
</dbReference>
<dbReference type="GO" id="GO:0000716">
    <property type="term" value="P:transcription-coupled nucleotide-excision repair, DNA damage recognition"/>
    <property type="evidence" value="ECO:0007669"/>
    <property type="project" value="UniProtKB-UniRule"/>
</dbReference>
<dbReference type="RefSeq" id="WP_126756802.1">
    <property type="nucleotide sequence ID" value="NZ_PIPQ01000001.1"/>
</dbReference>
<dbReference type="GO" id="GO:0005737">
    <property type="term" value="C:cytoplasm"/>
    <property type="evidence" value="ECO:0007669"/>
    <property type="project" value="UniProtKB-SubCell"/>
</dbReference>
<dbReference type="Gene3D" id="2.40.10.170">
    <property type="match status" value="1"/>
</dbReference>
<evidence type="ECO:0000313" key="17">
    <source>
        <dbReference type="Proteomes" id="UP000286976"/>
    </source>
</evidence>
<dbReference type="InterPro" id="IPR011545">
    <property type="entry name" value="DEAD/DEAH_box_helicase_dom"/>
</dbReference>
<dbReference type="InterPro" id="IPR041471">
    <property type="entry name" value="UvrB_inter"/>
</dbReference>
<evidence type="ECO:0000256" key="3">
    <source>
        <dbReference type="ARBA" id="ARBA00022741"/>
    </source>
</evidence>
<dbReference type="SMART" id="SM00982">
    <property type="entry name" value="TRCF"/>
    <property type="match status" value="1"/>
</dbReference>
<keyword evidence="6" id="KW-0347">Helicase</keyword>
<comment type="similarity">
    <text evidence="10 13">In the N-terminal section; belongs to the UvrB family.</text>
</comment>
<dbReference type="InterPro" id="IPR027417">
    <property type="entry name" value="P-loop_NTPase"/>
</dbReference>
<dbReference type="InterPro" id="IPR048635">
    <property type="entry name" value="MFD_D3"/>
</dbReference>
<dbReference type="SMART" id="SM00487">
    <property type="entry name" value="DEXDc"/>
    <property type="match status" value="1"/>
</dbReference>
<keyword evidence="3 13" id="KW-0547">Nucleotide-binding</keyword>
<dbReference type="FunFam" id="3.40.50.300:FF:000546">
    <property type="entry name" value="Transcription-repair-coupling factor"/>
    <property type="match status" value="1"/>
</dbReference>
<evidence type="ECO:0000256" key="11">
    <source>
        <dbReference type="ARBA" id="ARBA00061399"/>
    </source>
</evidence>
<keyword evidence="5 13" id="KW-0378">Hydrolase</keyword>
<dbReference type="Proteomes" id="UP000286976">
    <property type="component" value="Unassembled WGS sequence"/>
</dbReference>
<dbReference type="AlphaFoldDB" id="A0A432XAF7"/>
<keyword evidence="2 13" id="KW-0963">Cytoplasm</keyword>
<dbReference type="GO" id="GO:0006355">
    <property type="term" value="P:regulation of DNA-templated transcription"/>
    <property type="evidence" value="ECO:0007669"/>
    <property type="project" value="UniProtKB-UniRule"/>
</dbReference>
<dbReference type="Gene3D" id="3.40.50.11180">
    <property type="match status" value="1"/>
</dbReference>
<dbReference type="Gene3D" id="3.40.50.11140">
    <property type="match status" value="1"/>
</dbReference>
<dbReference type="SMART" id="SM01058">
    <property type="entry name" value="CarD_TRCF"/>
    <property type="match status" value="1"/>
</dbReference>
<dbReference type="EC" id="3.6.4.-" evidence="13"/>
<keyword evidence="4 13" id="KW-0227">DNA damage</keyword>
<dbReference type="SUPFAM" id="SSF141259">
    <property type="entry name" value="CarD-like"/>
    <property type="match status" value="1"/>
</dbReference>
<dbReference type="PROSITE" id="PS51192">
    <property type="entry name" value="HELICASE_ATP_BIND_1"/>
    <property type="match status" value="1"/>
</dbReference>
<dbReference type="Pfam" id="PF21132">
    <property type="entry name" value="MFD_D3"/>
    <property type="match status" value="1"/>
</dbReference>
<sequence length="1168" mass="131403">MQRSTLLTPPVPESVTLNQTWKELEGSSLALALAALVDSAEQPILMVTADAPAAYRLEQEVRFFLKDETAQVHVLPNWETLPYDSFSPHQDIISERLRILSRLPSMQKGMLIVSLNTLLHRCPPAHFIQGHALELKQGDTVSAEQLRARLERASYRHVNQVLEHGEYSVRGSILDLFPMGAEAPFRIDYFDDEIDSIRTFSTETQLSLEKVDAINLLPAREFPTTPESIELFRRQFRETFSALTARDSVYQQVTEGIMPNGIEYYLPLFFEETATVFDYLPEDCVLVTQGDIQKQLESLWTDIQYRYEDRRWDNERPILPPEQIYLLADQVNSAFKQLRRIRVDIPPHERARGPVHFATKAMPDIRVNAQLQAPLQALQTALIGAFKKHARILFVAETAGRRESVLSLLRKHPHPDLPPLLPTEFERFEDFLADSDPLGIIIGQVSHSFIAQLEGPAGAQTLWVITESELLGSRPDVQRRTEKTQQQNADALIRNLAELSIGQPVVHLQHGVGEYQGLTTIQNGGIDAEFLTLGYADNTRLFVPVSSLHLISRYSGGDPDTIKLNKLGNDSWEKARRKAAEKVRDVAAELLEVYAQREAKPGFAFTVNEEEHARFAAGFPFTETDDQLQAIEAVLADMQQPRAMDRLVCGDVGFGKTEVAMRASFTAVHGGKQVAVLVPTTLLAQQHYDNFKDRYADWPVRIEVLSRFRSSKQTNETLAAIAEGKVDIVIGTHKLLSNDVKFADLGLLIVDEEHRFGVRQKEQIKRLRAEVDILTLTATPIPRTLNMAMNSIRDLSIIATPPARRLAVKTFVREYDKATIREAVLREILRGGQLYFLHNNVDTIASAAEKLQELVPEASVRVAHGQMSERELEGIMADFYHQRFNVLMCTTIIETGIDIPSANTIIIERADRLGLAQLHQLRGRVGRSHHQAYAYLLTPPPKRMTKDAIKRLDAISQLEDLGAGFVLATHDLEIRGAGELLGDEQSGQIESVGFTLYMDMLDQAVTALREGREPSLDALLQQQTEIELRIPALLPDDYIVDVNTRLSMYKRIAGANSRAEFEQLQIELIDRFGLLPEPAKNLFRVGELRVTASELGIHKIELGHSGGYIDFNKDTKVEPMTIIKLLQSDPQTYAMEGATRLKVKAPLENTQDRIKLVQSLFNTLTQAS</sequence>
<dbReference type="InterPro" id="IPR003711">
    <property type="entry name" value="CarD-like/TRCF_RID"/>
</dbReference>
<dbReference type="InterPro" id="IPR014001">
    <property type="entry name" value="Helicase_ATP-bd"/>
</dbReference>
<dbReference type="PROSITE" id="PS51194">
    <property type="entry name" value="HELICASE_CTER"/>
    <property type="match status" value="1"/>
</dbReference>
<keyword evidence="7 13" id="KW-0067">ATP-binding</keyword>